<dbReference type="Pfam" id="PF19031">
    <property type="entry name" value="Intu_longin_1"/>
    <property type="match status" value="1"/>
</dbReference>
<name>A0A9P0HFT6_NEZVI</name>
<dbReference type="OrthoDB" id="10263272at2759"/>
<evidence type="ECO:0000256" key="5">
    <source>
        <dbReference type="ARBA" id="ARBA00022473"/>
    </source>
</evidence>
<dbReference type="GO" id="GO:0001736">
    <property type="term" value="P:establishment of planar polarity"/>
    <property type="evidence" value="ECO:0007669"/>
    <property type="project" value="InterPro"/>
</dbReference>
<reference evidence="11" key="1">
    <citation type="submission" date="2022-01" db="EMBL/GenBank/DDBJ databases">
        <authorList>
            <person name="King R."/>
        </authorList>
    </citation>
    <scope>NUCLEOTIDE SEQUENCE</scope>
</reference>
<dbReference type="EMBL" id="OV725081">
    <property type="protein sequence ID" value="CAH1400997.1"/>
    <property type="molecule type" value="Genomic_DNA"/>
</dbReference>
<evidence type="ECO:0000256" key="3">
    <source>
        <dbReference type="ARBA" id="ARBA00010034"/>
    </source>
</evidence>
<keyword evidence="5" id="KW-0217">Developmental protein</keyword>
<evidence type="ECO:0000313" key="11">
    <source>
        <dbReference type="EMBL" id="CAH1400997.1"/>
    </source>
</evidence>
<evidence type="ECO:0000256" key="1">
    <source>
        <dbReference type="ARBA" id="ARBA00004120"/>
    </source>
</evidence>
<feature type="compositionally biased region" description="Polar residues" evidence="9">
    <location>
        <begin position="94"/>
        <end position="105"/>
    </location>
</feature>
<comment type="similarity">
    <text evidence="3">Belongs to the inturned family.</text>
</comment>
<dbReference type="GO" id="GO:0005929">
    <property type="term" value="C:cilium"/>
    <property type="evidence" value="ECO:0007669"/>
    <property type="project" value="TreeGrafter"/>
</dbReference>
<evidence type="ECO:0000259" key="10">
    <source>
        <dbReference type="PROSITE" id="PS50106"/>
    </source>
</evidence>
<evidence type="ECO:0000256" key="7">
    <source>
        <dbReference type="ARBA" id="ARBA00022794"/>
    </source>
</evidence>
<keyword evidence="6" id="KW-0963">Cytoplasm</keyword>
<dbReference type="GO" id="GO:0009986">
    <property type="term" value="C:cell surface"/>
    <property type="evidence" value="ECO:0007669"/>
    <property type="project" value="UniProtKB-SubCell"/>
</dbReference>
<evidence type="ECO:0000256" key="2">
    <source>
        <dbReference type="ARBA" id="ARBA00004241"/>
    </source>
</evidence>
<feature type="domain" description="PDZ" evidence="10">
    <location>
        <begin position="135"/>
        <end position="203"/>
    </location>
</feature>
<keyword evidence="12" id="KW-1185">Reference proteome</keyword>
<dbReference type="PANTHER" id="PTHR21082">
    <property type="entry name" value="PROTEIN INTURNED"/>
    <property type="match status" value="1"/>
</dbReference>
<comment type="subcellular location">
    <subcellularLocation>
        <location evidence="2">Cell surface</location>
    </subcellularLocation>
    <subcellularLocation>
        <location evidence="1">Cytoplasm</location>
        <location evidence="1">Cytoskeleton</location>
        <location evidence="1">Cilium basal body</location>
    </subcellularLocation>
</comment>
<evidence type="ECO:0000256" key="9">
    <source>
        <dbReference type="SAM" id="MobiDB-lite"/>
    </source>
</evidence>
<organism evidence="11 12">
    <name type="scientific">Nezara viridula</name>
    <name type="common">Southern green stink bug</name>
    <name type="synonym">Cimex viridulus</name>
    <dbReference type="NCBI Taxonomy" id="85310"/>
    <lineage>
        <taxon>Eukaryota</taxon>
        <taxon>Metazoa</taxon>
        <taxon>Ecdysozoa</taxon>
        <taxon>Arthropoda</taxon>
        <taxon>Hexapoda</taxon>
        <taxon>Insecta</taxon>
        <taxon>Pterygota</taxon>
        <taxon>Neoptera</taxon>
        <taxon>Paraneoptera</taxon>
        <taxon>Hemiptera</taxon>
        <taxon>Heteroptera</taxon>
        <taxon>Panheteroptera</taxon>
        <taxon>Pentatomomorpha</taxon>
        <taxon>Pentatomoidea</taxon>
        <taxon>Pentatomidae</taxon>
        <taxon>Pentatominae</taxon>
        <taxon>Nezara</taxon>
    </lineage>
</organism>
<gene>
    <name evidence="11" type="ORF">NEZAVI_LOCUS10115</name>
</gene>
<feature type="region of interest" description="Disordered" evidence="9">
    <location>
        <begin position="79"/>
        <end position="109"/>
    </location>
</feature>
<dbReference type="InterPro" id="IPR039151">
    <property type="entry name" value="INTU"/>
</dbReference>
<dbReference type="InterPro" id="IPR043987">
    <property type="entry name" value="CCZ1/INTU/HSP4_longin_1"/>
</dbReference>
<dbReference type="InterPro" id="IPR036034">
    <property type="entry name" value="PDZ_sf"/>
</dbReference>
<feature type="region of interest" description="Disordered" evidence="9">
    <location>
        <begin position="55"/>
        <end position="74"/>
    </location>
</feature>
<dbReference type="AlphaFoldDB" id="A0A9P0HFT6"/>
<protein>
    <recommendedName>
        <fullName evidence="4">Protein inturned</fullName>
    </recommendedName>
    <alternativeName>
        <fullName evidence="8">Inturned planar cell polarity effector homolog</fullName>
    </alternativeName>
</protein>
<dbReference type="PANTHER" id="PTHR21082:SF4">
    <property type="entry name" value="PROTEIN INTURNED"/>
    <property type="match status" value="1"/>
</dbReference>
<dbReference type="PROSITE" id="PS50106">
    <property type="entry name" value="PDZ"/>
    <property type="match status" value="1"/>
</dbReference>
<sequence>MEFYLRKGNWNCGSESSSLSHSDKRYAWEDEVNSQGELFYVQHYPFPADVNEPCNQSLLQTDDSNDKDNPGIFGRLMRRRSSRRSFKRKDSSKLDTNLPGSSSAEDQFPLPEVLEKGAEDIETVNIYMKIDFSNIKAIGRRATAVETFLGLKIMFYDTKIIILDLIPNGPAFYLQTAFQKGDCLHSINGILVTSENIEQYLRNISFSKEIKEVVLTVHRVKSSKRKVEVSKTHLSADQEDCELEGFGVLFANIGTRAGSNDSSISADDIIFSYPSERNMLSSIRGTFLTLLHLLPSLGAGQPISSSVISNGLLVHIIYTRNEDDVMFLALPDSRISLKECYWVNANVVRCLQFTFQTVSRCFRNERNINSLLKFFHALFKRLHNRKKNVDEFFCEFESLLPAAHRLVLPHHIYVQVDDALNELEANDIEIYEDQRLYSIIGSSYFYKGYKVCSHFAKEDLVDIISLCKQSDILSLMKSGVSELIFWKEAYPSSVGRGLGPHAAAPYSLLPSSWYLLIVAKDQNFLFVLLESGSHTARTLQKSGPDVAYIEEALATLKHIIKIGIPAVANKLLKLKDTSKPAISNYSSVSMENNLHTSFSETTLNKQHSLSYRSLDISHLPRSRSNINLVSTSSGYCNESLSSDDCPPVIGRRAERELAMETVSRASDISDDSDWNKANIG</sequence>
<dbReference type="Pfam" id="PF19032">
    <property type="entry name" value="Intu_longin_2"/>
    <property type="match status" value="1"/>
</dbReference>
<dbReference type="GO" id="GO:0016192">
    <property type="term" value="P:vesicle-mediated transport"/>
    <property type="evidence" value="ECO:0007669"/>
    <property type="project" value="InterPro"/>
</dbReference>
<dbReference type="GO" id="GO:0007399">
    <property type="term" value="P:nervous system development"/>
    <property type="evidence" value="ECO:0007669"/>
    <property type="project" value="TreeGrafter"/>
</dbReference>
<dbReference type="Proteomes" id="UP001152798">
    <property type="component" value="Chromosome 5"/>
</dbReference>
<dbReference type="SUPFAM" id="SSF50156">
    <property type="entry name" value="PDZ domain-like"/>
    <property type="match status" value="1"/>
</dbReference>
<dbReference type="InterPro" id="IPR001478">
    <property type="entry name" value="PDZ"/>
</dbReference>
<evidence type="ECO:0000256" key="4">
    <source>
        <dbReference type="ARBA" id="ARBA00015639"/>
    </source>
</evidence>
<dbReference type="GO" id="GO:0005737">
    <property type="term" value="C:cytoplasm"/>
    <property type="evidence" value="ECO:0007669"/>
    <property type="project" value="TreeGrafter"/>
</dbReference>
<evidence type="ECO:0000256" key="6">
    <source>
        <dbReference type="ARBA" id="ARBA00022490"/>
    </source>
</evidence>
<keyword evidence="7" id="KW-0970">Cilium biogenesis/degradation</keyword>
<dbReference type="InterPro" id="IPR043988">
    <property type="entry name" value="CCZ1/INTU_longin_2"/>
</dbReference>
<evidence type="ECO:0000313" key="12">
    <source>
        <dbReference type="Proteomes" id="UP001152798"/>
    </source>
</evidence>
<accession>A0A9P0HFT6</accession>
<dbReference type="GO" id="GO:0060271">
    <property type="term" value="P:cilium assembly"/>
    <property type="evidence" value="ECO:0007669"/>
    <property type="project" value="InterPro"/>
</dbReference>
<evidence type="ECO:0000256" key="8">
    <source>
        <dbReference type="ARBA" id="ARBA00032633"/>
    </source>
</evidence>
<proteinExistence type="inferred from homology"/>